<dbReference type="Proteomes" id="UP001157006">
    <property type="component" value="Chromosome 3"/>
</dbReference>
<dbReference type="InterPro" id="IPR032466">
    <property type="entry name" value="Metal_Hydrolase"/>
</dbReference>
<dbReference type="SUPFAM" id="SSF51556">
    <property type="entry name" value="Metallo-dependent hydrolases"/>
    <property type="match status" value="1"/>
</dbReference>
<feature type="chain" id="PRO_5043976281" description="Bacterial Ig-like domain-containing protein" evidence="1">
    <location>
        <begin position="26"/>
        <end position="620"/>
    </location>
</feature>
<feature type="signal peptide" evidence="1">
    <location>
        <begin position="1"/>
        <end position="25"/>
    </location>
</feature>
<dbReference type="EMBL" id="OX451738">
    <property type="protein sequence ID" value="CAI8605534.1"/>
    <property type="molecule type" value="Genomic_DNA"/>
</dbReference>
<evidence type="ECO:0000313" key="3">
    <source>
        <dbReference type="Proteomes" id="UP001157006"/>
    </source>
</evidence>
<evidence type="ECO:0000256" key="1">
    <source>
        <dbReference type="SAM" id="SignalP"/>
    </source>
</evidence>
<dbReference type="Gene3D" id="3.20.20.140">
    <property type="entry name" value="Metal-dependent hydrolases"/>
    <property type="match status" value="1"/>
</dbReference>
<protein>
    <recommendedName>
        <fullName evidence="4">Bacterial Ig-like domain-containing protein</fullName>
    </recommendedName>
</protein>
<proteinExistence type="predicted"/>
<accession>A0AAV1A4G9</accession>
<name>A0AAV1A4G9_VICFA</name>
<keyword evidence="3" id="KW-1185">Reference proteome</keyword>
<organism evidence="2 3">
    <name type="scientific">Vicia faba</name>
    <name type="common">Broad bean</name>
    <name type="synonym">Faba vulgaris</name>
    <dbReference type="NCBI Taxonomy" id="3906"/>
    <lineage>
        <taxon>Eukaryota</taxon>
        <taxon>Viridiplantae</taxon>
        <taxon>Streptophyta</taxon>
        <taxon>Embryophyta</taxon>
        <taxon>Tracheophyta</taxon>
        <taxon>Spermatophyta</taxon>
        <taxon>Magnoliopsida</taxon>
        <taxon>eudicotyledons</taxon>
        <taxon>Gunneridae</taxon>
        <taxon>Pentapetalae</taxon>
        <taxon>rosids</taxon>
        <taxon>fabids</taxon>
        <taxon>Fabales</taxon>
        <taxon>Fabaceae</taxon>
        <taxon>Papilionoideae</taxon>
        <taxon>50 kb inversion clade</taxon>
        <taxon>NPAAA clade</taxon>
        <taxon>Hologalegina</taxon>
        <taxon>IRL clade</taxon>
        <taxon>Fabeae</taxon>
        <taxon>Vicia</taxon>
    </lineage>
</organism>
<dbReference type="PANTHER" id="PTHR34677">
    <property type="match status" value="1"/>
</dbReference>
<evidence type="ECO:0008006" key="4">
    <source>
        <dbReference type="Google" id="ProtNLM"/>
    </source>
</evidence>
<gene>
    <name evidence="2" type="ORF">VFH_III187960</name>
</gene>
<sequence length="620" mass="68421">MILLRVLRLFIFCLVLSTLCSITKCGSSDVTLKFLKAPHAFSHLNSATFAFEVLNSGSNRTCSNCSLSCKLDDGVASVCTNGRVTYSSLQDGNHGFEVCTNGNHSFVGCASYNWTVDTIPPTAYVTASTTFTSSSNVSVNISFTEPCIGEGFGCKFVNACNLLVYGAGQVVPSSFRVLKPNLMYSLLVSLSPTVQYGRAILVMDRSFCTDIAGNSFTRMANSSVHLHIDRRKVYVNIRTRVPEKLLRINSETRTIQATNDLNKLKVYLYFSSPIVNSSMEVMSSLNISRGSLVPTSAENLGNRRFGFMIANISSTTIVSVEFNLKSIITRQGTHVSPTVPVNFLYDSKRPAVMLSTHRMRTKDHNIQILIEFSKPVFGFNNSRVSISGGLLKSFHKLRWSTYILELQADDDLVFVSVPENVTRDVSGNKNLASNVLQVRHYSIPLISSVISAFTTATFALTSIVAGLLTISTASLQSSDITLARFGDRGLNLRMSNPLYLHNILEDKRFAKCRIVLLHTSYPFSKEASYLASLYSQANNSQLSHLLKDLLEQAPLNKVMFSTDAYAFPELFYLGAKNARKVVFTVLRDSCIDGDLTVSEAVEAAKDLFARNSINFYKIIS</sequence>
<reference evidence="2 3" key="1">
    <citation type="submission" date="2023-01" db="EMBL/GenBank/DDBJ databases">
        <authorList>
            <person name="Kreplak J."/>
        </authorList>
    </citation>
    <scope>NUCLEOTIDE SEQUENCE [LARGE SCALE GENOMIC DNA]</scope>
</reference>
<evidence type="ECO:0000313" key="2">
    <source>
        <dbReference type="EMBL" id="CAI8605534.1"/>
    </source>
</evidence>
<keyword evidence="1" id="KW-0732">Signal</keyword>
<dbReference type="AlphaFoldDB" id="A0AAV1A4G9"/>
<dbReference type="PANTHER" id="PTHR34677:SF1">
    <property type="entry name" value="TRANSMEMBRANE PROTEIN"/>
    <property type="match status" value="1"/>
</dbReference>